<feature type="region of interest" description="Disordered" evidence="7">
    <location>
        <begin position="604"/>
        <end position="629"/>
    </location>
</feature>
<keyword evidence="5" id="KW-0804">Transcription</keyword>
<comment type="subcellular location">
    <subcellularLocation>
        <location evidence="1">Virion tegument</location>
    </subcellularLocation>
</comment>
<feature type="region of interest" description="Disordered" evidence="7">
    <location>
        <begin position="388"/>
        <end position="453"/>
    </location>
</feature>
<feature type="compositionally biased region" description="Basic and acidic residues" evidence="7">
    <location>
        <begin position="556"/>
        <end position="567"/>
    </location>
</feature>
<evidence type="ECO:0000256" key="4">
    <source>
        <dbReference type="ARBA" id="ARBA00023015"/>
    </source>
</evidence>
<sequence>MQRTSVKRRLGTLPGPADDEISGTRRSKHYHGTQVHHQTWKRCSPSSPPSPPPPPPPPFDKNLATLTHLNRKLDELGPADLECLKAMIRVRQTRRNDHHAEVASDIGNIQPPTFDIRGYTTTALGLCKYPADLPDPRKQIEKRYTDKDTQIVVTHDELMNTDYILLLRRHFDTLTATDTRILVQDRVFSINNAPSADVVMAFADEALSYIKYHRVHNLPVNPDDPFMSTTGLLRYAVFNRLNLAELSCILDGEGHRDREYQILRYLANKPATQPRSGPTPFEIHRRSPSSFKHPIQRAMATIASFAKTVGAIRRRAMHERGPFFIRDFDEAGVADTYRCGMISEQIFDGLQSHRCQNPICRIKLKKLLQPYRASMFFCPLNNTRRQQDGTFRREPYRRRRIPDISPTTPKLAYPSSPPNVDNSHERERRHREHRRTKHSHHYRESRHRTAYRSVVSQAIRTDARLTSAVTSTTTNASDQDRKTHQDTETASHAPTDTTPKCDQEQHLPEETDHTCPQDSDESGSEIDTDDGSEAPNAQGEGFQTPNGDIAYTVDELTTRDEEARSTDTDDIGEEPLDPDNEAVWTASVIPITLPSQIRIHRDVEDGDSDIDIPDYVEPEQEDDDIRERADSPFDAIMECDLSYSEMDSD</sequence>
<keyword evidence="3" id="KW-0946">Virion</keyword>
<feature type="compositionally biased region" description="Pro residues" evidence="7">
    <location>
        <begin position="46"/>
        <end position="59"/>
    </location>
</feature>
<evidence type="ECO:0000313" key="8">
    <source>
        <dbReference type="EMBL" id="WEG71571.1"/>
    </source>
</evidence>
<proteinExistence type="predicted"/>
<dbReference type="EMBL" id="OP429141">
    <property type="protein sequence ID" value="WEG71571.1"/>
    <property type="molecule type" value="Genomic_DNA"/>
</dbReference>
<evidence type="ECO:0000256" key="1">
    <source>
        <dbReference type="ARBA" id="ARBA00004535"/>
    </source>
</evidence>
<gene>
    <name evidence="8" type="primary">M69</name>
</gene>
<keyword evidence="4" id="KW-0805">Transcription regulation</keyword>
<evidence type="ECO:0000256" key="6">
    <source>
        <dbReference type="ARBA" id="ARBA00023200"/>
    </source>
</evidence>
<dbReference type="GO" id="GO:0006355">
    <property type="term" value="P:regulation of DNA-templated transcription"/>
    <property type="evidence" value="ECO:0007669"/>
    <property type="project" value="InterPro"/>
</dbReference>
<keyword evidence="6" id="KW-1035">Host cytoplasm</keyword>
<dbReference type="Pfam" id="PF05459">
    <property type="entry name" value="Herpes_UL69"/>
    <property type="match status" value="1"/>
</dbReference>
<feature type="compositionally biased region" description="Low complexity" evidence="7">
    <location>
        <begin position="465"/>
        <end position="477"/>
    </location>
</feature>
<feature type="compositionally biased region" description="Acidic residues" evidence="7">
    <location>
        <begin position="568"/>
        <end position="578"/>
    </location>
</feature>
<reference evidence="8" key="1">
    <citation type="submission" date="2022-09" db="EMBL/GenBank/DDBJ databases">
        <authorList>
            <person name="Vucak M."/>
            <person name="Davison A.J."/>
        </authorList>
    </citation>
    <scope>NUCLEOTIDE SEQUENCE</scope>
    <source>
        <strain evidence="8">Mnat2</strain>
    </source>
</reference>
<feature type="compositionally biased region" description="Basic and acidic residues" evidence="7">
    <location>
        <begin position="499"/>
        <end position="515"/>
    </location>
</feature>
<accession>A0A9Y1IRL1</accession>
<evidence type="ECO:0000256" key="7">
    <source>
        <dbReference type="SAM" id="MobiDB-lite"/>
    </source>
</evidence>
<feature type="region of interest" description="Disordered" evidence="7">
    <location>
        <begin position="465"/>
        <end position="578"/>
    </location>
</feature>
<feature type="compositionally biased region" description="Basic and acidic residues" evidence="7">
    <location>
        <begin position="478"/>
        <end position="489"/>
    </location>
</feature>
<dbReference type="GO" id="GO:0019033">
    <property type="term" value="C:viral tegument"/>
    <property type="evidence" value="ECO:0007669"/>
    <property type="project" value="UniProtKB-SubCell"/>
</dbReference>
<organism evidence="8">
    <name type="scientific">Mastomys natalensis cytomegalovirus 2</name>
    <dbReference type="NCBI Taxonomy" id="2973540"/>
    <lineage>
        <taxon>Viruses</taxon>
        <taxon>Duplodnaviria</taxon>
        <taxon>Heunggongvirae</taxon>
        <taxon>Peploviricota</taxon>
        <taxon>Herviviricetes</taxon>
        <taxon>Herpesvirales</taxon>
        <taxon>Orthoherpesviridae</taxon>
        <taxon>Betaherpesvirinae</taxon>
        <taxon>Muromegalovirus</taxon>
    </lineage>
</organism>
<reference evidence="8" key="2">
    <citation type="submission" date="2023-06" db="EMBL/GenBank/DDBJ databases">
        <title>Isolation and genome sequencing of cytomegaloviruses from Natal multimammate mice (Mastomys natalensis).</title>
        <authorList>
            <person name="Jarvis M.A."/>
            <person name="Davison A.J."/>
        </authorList>
    </citation>
    <scope>NUCLEOTIDE SEQUENCE</scope>
    <source>
        <strain evidence="8">Mnat2</strain>
    </source>
</reference>
<name>A0A9Y1IRL1_9BETA</name>
<evidence type="ECO:0000256" key="3">
    <source>
        <dbReference type="ARBA" id="ARBA00022580"/>
    </source>
</evidence>
<feature type="compositionally biased region" description="Basic residues" evidence="7">
    <location>
        <begin position="427"/>
        <end position="450"/>
    </location>
</feature>
<keyword evidence="3" id="KW-0920">Virion tegument</keyword>
<feature type="region of interest" description="Disordered" evidence="7">
    <location>
        <begin position="1"/>
        <end position="60"/>
    </location>
</feature>
<evidence type="ECO:0000256" key="5">
    <source>
        <dbReference type="ARBA" id="ARBA00023163"/>
    </source>
</evidence>
<protein>
    <recommendedName>
        <fullName evidence="2">mRNA export factor ICP27 homolog</fullName>
    </recommendedName>
</protein>
<feature type="compositionally biased region" description="Acidic residues" evidence="7">
    <location>
        <begin position="604"/>
        <end position="624"/>
    </location>
</feature>
<feature type="compositionally biased region" description="Basic residues" evidence="7">
    <location>
        <begin position="1"/>
        <end position="10"/>
    </location>
</feature>
<dbReference type="InterPro" id="IPR008648">
    <property type="entry name" value="ICP27-like"/>
</dbReference>
<evidence type="ECO:0000256" key="2">
    <source>
        <dbReference type="ARBA" id="ARBA00016989"/>
    </source>
</evidence>
<feature type="compositionally biased region" description="Acidic residues" evidence="7">
    <location>
        <begin position="518"/>
        <end position="532"/>
    </location>
</feature>